<evidence type="ECO:0000313" key="4">
    <source>
        <dbReference type="Proteomes" id="UP000257055"/>
    </source>
</evidence>
<organism evidence="3 4">
    <name type="scientific">Listeria kieliensis</name>
    <dbReference type="NCBI Taxonomy" id="1621700"/>
    <lineage>
        <taxon>Bacteria</taxon>
        <taxon>Bacillati</taxon>
        <taxon>Bacillota</taxon>
        <taxon>Bacilli</taxon>
        <taxon>Bacillales</taxon>
        <taxon>Listeriaceae</taxon>
        <taxon>Listeria</taxon>
    </lineage>
</organism>
<accession>A0A3D8TUQ2</accession>
<dbReference type="EMBL" id="LARY01000001">
    <property type="protein sequence ID" value="RDX02605.1"/>
    <property type="molecule type" value="Genomic_DNA"/>
</dbReference>
<dbReference type="PANTHER" id="PTHR46558">
    <property type="entry name" value="TRACRIPTIONAL REGULATORY PROTEIN-RELATED-RELATED"/>
    <property type="match status" value="1"/>
</dbReference>
<comment type="caution">
    <text evidence="3">The sequence shown here is derived from an EMBL/GenBank/DDBJ whole genome shotgun (WGS) entry which is preliminary data.</text>
</comment>
<dbReference type="GO" id="GO:0003677">
    <property type="term" value="F:DNA binding"/>
    <property type="evidence" value="ECO:0007669"/>
    <property type="project" value="UniProtKB-KW"/>
</dbReference>
<protein>
    <submittedName>
        <fullName evidence="3">Transcriptional regulator</fullName>
    </submittedName>
</protein>
<dbReference type="SMART" id="SM00530">
    <property type="entry name" value="HTH_XRE"/>
    <property type="match status" value="1"/>
</dbReference>
<dbReference type="InterPro" id="IPR001387">
    <property type="entry name" value="Cro/C1-type_HTH"/>
</dbReference>
<sequence length="140" mass="15999">MTNLSKQLTLLREKQGWTKRETARRLGLKAPSTYGNWEYGIREPDLSMVKEIASLYDVTVDYLIGDTNTLKEKPQQTPKDIQQELEDLATELKGPSTFYLGANILKPHTSAFLQKNIYFILENAEKINQLHGLNSNKNSK</sequence>
<dbReference type="PROSITE" id="PS50943">
    <property type="entry name" value="HTH_CROC1"/>
    <property type="match status" value="1"/>
</dbReference>
<dbReference type="RefSeq" id="WP_115752296.1">
    <property type="nucleotide sequence ID" value="NZ_LARY01000001.1"/>
</dbReference>
<evidence type="ECO:0000313" key="3">
    <source>
        <dbReference type="EMBL" id="RDX02605.1"/>
    </source>
</evidence>
<dbReference type="Proteomes" id="UP000257055">
    <property type="component" value="Unassembled WGS sequence"/>
</dbReference>
<dbReference type="Gene3D" id="1.10.260.40">
    <property type="entry name" value="lambda repressor-like DNA-binding domains"/>
    <property type="match status" value="1"/>
</dbReference>
<dbReference type="CDD" id="cd00093">
    <property type="entry name" value="HTH_XRE"/>
    <property type="match status" value="1"/>
</dbReference>
<dbReference type="SUPFAM" id="SSF47413">
    <property type="entry name" value="lambda repressor-like DNA-binding domains"/>
    <property type="match status" value="1"/>
</dbReference>
<evidence type="ECO:0000259" key="2">
    <source>
        <dbReference type="PROSITE" id="PS50943"/>
    </source>
</evidence>
<feature type="domain" description="HTH cro/C1-type" evidence="2">
    <location>
        <begin position="8"/>
        <end position="63"/>
    </location>
</feature>
<evidence type="ECO:0000256" key="1">
    <source>
        <dbReference type="ARBA" id="ARBA00023125"/>
    </source>
</evidence>
<dbReference type="InterPro" id="IPR010982">
    <property type="entry name" value="Lambda_DNA-bd_dom_sf"/>
</dbReference>
<name>A0A3D8TUQ2_9LIST</name>
<dbReference type="AlphaFoldDB" id="A0A3D8TUQ2"/>
<reference evidence="4" key="1">
    <citation type="submission" date="2015-04" db="EMBL/GenBank/DDBJ databases">
        <authorList>
            <person name="Schardt J."/>
            <person name="Mueller-Herbst S."/>
            <person name="Scherer S."/>
            <person name="Huptas C."/>
        </authorList>
    </citation>
    <scope>NUCLEOTIDE SEQUENCE [LARGE SCALE GENOMIC DNA]</scope>
    <source>
        <strain evidence="4">Kiel-L1</strain>
    </source>
</reference>
<dbReference type="PANTHER" id="PTHR46558:SF11">
    <property type="entry name" value="HTH-TYPE TRANSCRIPTIONAL REGULATOR XRE"/>
    <property type="match status" value="1"/>
</dbReference>
<proteinExistence type="predicted"/>
<keyword evidence="4" id="KW-1185">Reference proteome</keyword>
<keyword evidence="1" id="KW-0238">DNA-binding</keyword>
<dbReference type="Pfam" id="PF01381">
    <property type="entry name" value="HTH_3"/>
    <property type="match status" value="1"/>
</dbReference>
<gene>
    <name evidence="3" type="ORF">UR08_03615</name>
</gene>